<dbReference type="Proteomes" id="UP001140096">
    <property type="component" value="Unassembled WGS sequence"/>
</dbReference>
<sequence length="286" mass="32591">METRIPEPPHDSALDVHSEPSAPQRRCVLMPFSDVDVDQIVAEWLRKRKPRPAKRNPPTPQHKFMVLLAKKAKQRTEENDEDESATSTFPGDSASEEEASPAVENDEAIDEEPSDEDSDNDTLDADGEGKIDSNGYLLGGRSYICPVFRSPWRRNPDRLYIPATECCRFTGYPSTKKMFLKNRDLRQVRLTERERDVLCDNLALSSRFAISRNTYMVRARSAFKVFGALLVKNGRHMVDDYCEANWQSRGEDGRPCVSGQVVANMEKYREWKANFILGRQPMNTTA</sequence>
<name>A0ACC1L8V5_9FUNG</name>
<reference evidence="1" key="1">
    <citation type="submission" date="2022-07" db="EMBL/GenBank/DDBJ databases">
        <title>Phylogenomic reconstructions and comparative analyses of Kickxellomycotina fungi.</title>
        <authorList>
            <person name="Reynolds N.K."/>
            <person name="Stajich J.E."/>
            <person name="Barry K."/>
            <person name="Grigoriev I.V."/>
            <person name="Crous P."/>
            <person name="Smith M.E."/>
        </authorList>
    </citation>
    <scope>NUCLEOTIDE SEQUENCE</scope>
    <source>
        <strain evidence="1">CBS 102833</strain>
    </source>
</reference>
<comment type="caution">
    <text evidence="1">The sequence shown here is derived from an EMBL/GenBank/DDBJ whole genome shotgun (WGS) entry which is preliminary data.</text>
</comment>
<dbReference type="EMBL" id="JANBUP010001795">
    <property type="protein sequence ID" value="KAJ2803519.1"/>
    <property type="molecule type" value="Genomic_DNA"/>
</dbReference>
<accession>A0ACC1L8V5</accession>
<evidence type="ECO:0000313" key="1">
    <source>
        <dbReference type="EMBL" id="KAJ2803519.1"/>
    </source>
</evidence>
<keyword evidence="2" id="KW-1185">Reference proteome</keyword>
<gene>
    <name evidence="1" type="primary">NPL6_2</name>
    <name evidence="1" type="ORF">H4S07_004436</name>
</gene>
<proteinExistence type="predicted"/>
<organism evidence="1 2">
    <name type="scientific">Coemansia furcata</name>
    <dbReference type="NCBI Taxonomy" id="417177"/>
    <lineage>
        <taxon>Eukaryota</taxon>
        <taxon>Fungi</taxon>
        <taxon>Fungi incertae sedis</taxon>
        <taxon>Zoopagomycota</taxon>
        <taxon>Kickxellomycotina</taxon>
        <taxon>Kickxellomycetes</taxon>
        <taxon>Kickxellales</taxon>
        <taxon>Kickxellaceae</taxon>
        <taxon>Coemansia</taxon>
    </lineage>
</organism>
<feature type="non-terminal residue" evidence="1">
    <location>
        <position position="286"/>
    </location>
</feature>
<protein>
    <submittedName>
        <fullName evidence="1">Chromatin structure-remodeling complex subunit RSC7</fullName>
    </submittedName>
</protein>
<evidence type="ECO:0000313" key="2">
    <source>
        <dbReference type="Proteomes" id="UP001140096"/>
    </source>
</evidence>